<evidence type="ECO:0000256" key="1">
    <source>
        <dbReference type="SAM" id="Phobius"/>
    </source>
</evidence>
<reference evidence="2 3" key="1">
    <citation type="journal article" date="2014" name="J. Microbiol.">
        <title>Diaminobutyricibacter tongyongensis gen. nov., sp. nov. and Homoserinibacter gongjuensis gen. nov., sp. nov. belong to the family Microbacteriaceae.</title>
        <authorList>
            <person name="Kim S.J."/>
            <person name="Ahn J.H."/>
            <person name="Weon H.Y."/>
            <person name="Hamada M."/>
            <person name="Suzuki K."/>
            <person name="Kwon S.W."/>
        </authorList>
    </citation>
    <scope>NUCLEOTIDE SEQUENCE [LARGE SCALE GENOMIC DNA]</scope>
    <source>
        <strain evidence="2 3">NBRC 108724</strain>
    </source>
</reference>
<organism evidence="2 3">
    <name type="scientific">Leifsonia tongyongensis</name>
    <dbReference type="NCBI Taxonomy" id="1268043"/>
    <lineage>
        <taxon>Bacteria</taxon>
        <taxon>Bacillati</taxon>
        <taxon>Actinomycetota</taxon>
        <taxon>Actinomycetes</taxon>
        <taxon>Micrococcales</taxon>
        <taxon>Microbacteriaceae</taxon>
        <taxon>Leifsonia</taxon>
    </lineage>
</organism>
<proteinExistence type="predicted"/>
<accession>A0A6L9XVV4</accession>
<keyword evidence="1" id="KW-0812">Transmembrane</keyword>
<feature type="transmembrane region" description="Helical" evidence="1">
    <location>
        <begin position="108"/>
        <end position="131"/>
    </location>
</feature>
<feature type="transmembrane region" description="Helical" evidence="1">
    <location>
        <begin position="39"/>
        <end position="64"/>
    </location>
</feature>
<feature type="transmembrane region" description="Helical" evidence="1">
    <location>
        <begin position="232"/>
        <end position="253"/>
    </location>
</feature>
<dbReference type="Proteomes" id="UP000474967">
    <property type="component" value="Unassembled WGS sequence"/>
</dbReference>
<comment type="caution">
    <text evidence="2">The sequence shown here is derived from an EMBL/GenBank/DDBJ whole genome shotgun (WGS) entry which is preliminary data.</text>
</comment>
<name>A0A6L9XVV4_9MICO</name>
<sequence length="260" mass="26662">MWWLLAIVLFLYIGLISGGLGTLFGLISTGKITRGTGNAGAAAAAFHNLAPLVYSFATSVGYVFPVLLGALATTGEYRHQTLTPTFLANPRRGQVLGAKVTSTFVVGAVYGVVALVAAVGVGALALAIVGVDTALGDSATWAQVGRSILAMALWALIGVGLGTLVPNQVATIVIVLAFTQFVEPLLRLATSFSEVTANIGKFLPGAASDALVGSSVFTISSPAAATAAALEWWQGGLVLAAYAALFVIAGYFVSWRRDIS</sequence>
<dbReference type="EMBL" id="JAAGWY010000001">
    <property type="protein sequence ID" value="NEN05560.1"/>
    <property type="molecule type" value="Genomic_DNA"/>
</dbReference>
<gene>
    <name evidence="2" type="ORF">G3T36_06710</name>
</gene>
<feature type="transmembrane region" description="Helical" evidence="1">
    <location>
        <begin position="6"/>
        <end position="27"/>
    </location>
</feature>
<feature type="transmembrane region" description="Helical" evidence="1">
    <location>
        <begin position="152"/>
        <end position="178"/>
    </location>
</feature>
<keyword evidence="3" id="KW-1185">Reference proteome</keyword>
<evidence type="ECO:0000313" key="3">
    <source>
        <dbReference type="Proteomes" id="UP000474967"/>
    </source>
</evidence>
<keyword evidence="1" id="KW-1133">Transmembrane helix</keyword>
<keyword evidence="1" id="KW-0472">Membrane</keyword>
<evidence type="ECO:0000313" key="2">
    <source>
        <dbReference type="EMBL" id="NEN05560.1"/>
    </source>
</evidence>
<protein>
    <submittedName>
        <fullName evidence="2">ABC transporter permease</fullName>
    </submittedName>
</protein>
<dbReference type="AlphaFoldDB" id="A0A6L9XVV4"/>